<comment type="caution">
    <text evidence="2">The sequence shown here is derived from an EMBL/GenBank/DDBJ whole genome shotgun (WGS) entry which is preliminary data.</text>
</comment>
<reference evidence="2" key="1">
    <citation type="journal article" date="2014" name="Int. J. Syst. Evol. Microbiol.">
        <title>Complete genome sequence of Corynebacterium casei LMG S-19264T (=DSM 44701T), isolated from a smear-ripened cheese.</title>
        <authorList>
            <consortium name="US DOE Joint Genome Institute (JGI-PGF)"/>
            <person name="Walter F."/>
            <person name="Albersmeier A."/>
            <person name="Kalinowski J."/>
            <person name="Ruckert C."/>
        </authorList>
    </citation>
    <scope>NUCLEOTIDE SEQUENCE</scope>
    <source>
        <strain evidence="2">JCM 17251</strain>
    </source>
</reference>
<keyword evidence="1" id="KW-0472">Membrane</keyword>
<protein>
    <recommendedName>
        <fullName evidence="4">DUF2768 domain-containing protein</fullName>
    </recommendedName>
</protein>
<evidence type="ECO:0000313" key="2">
    <source>
        <dbReference type="EMBL" id="GGN56437.1"/>
    </source>
</evidence>
<keyword evidence="3" id="KW-1185">Reference proteome</keyword>
<dbReference type="Pfam" id="PF10966">
    <property type="entry name" value="DUF2768"/>
    <property type="match status" value="1"/>
</dbReference>
<evidence type="ECO:0008006" key="4">
    <source>
        <dbReference type="Google" id="ProtNLM"/>
    </source>
</evidence>
<sequence length="65" mass="7220">MSISMFKMYVSFAGMILLFLAMGLIWLSRQKLKGWIAGIVSLLAYFSLVSGALIILFVVFTGPTR</sequence>
<dbReference type="RefSeq" id="WP_156855893.1">
    <property type="nucleotide sequence ID" value="NZ_BMOS01000009.1"/>
</dbReference>
<keyword evidence="1" id="KW-1133">Transmembrane helix</keyword>
<keyword evidence="1" id="KW-0812">Transmembrane</keyword>
<name>A0A918D1F5_9BACI</name>
<reference evidence="2" key="2">
    <citation type="submission" date="2020-09" db="EMBL/GenBank/DDBJ databases">
        <authorList>
            <person name="Sun Q."/>
            <person name="Ohkuma M."/>
        </authorList>
    </citation>
    <scope>NUCLEOTIDE SEQUENCE</scope>
    <source>
        <strain evidence="2">JCM 17251</strain>
    </source>
</reference>
<dbReference type="EMBL" id="BMOS01000009">
    <property type="protein sequence ID" value="GGN56437.1"/>
    <property type="molecule type" value="Genomic_DNA"/>
</dbReference>
<evidence type="ECO:0000256" key="1">
    <source>
        <dbReference type="SAM" id="Phobius"/>
    </source>
</evidence>
<gene>
    <name evidence="2" type="ORF">GCM10007971_16340</name>
</gene>
<accession>A0A918D1F5</accession>
<feature type="transmembrane region" description="Helical" evidence="1">
    <location>
        <begin position="34"/>
        <end position="60"/>
    </location>
</feature>
<dbReference type="Proteomes" id="UP000624041">
    <property type="component" value="Unassembled WGS sequence"/>
</dbReference>
<feature type="transmembrane region" description="Helical" evidence="1">
    <location>
        <begin position="6"/>
        <end position="27"/>
    </location>
</feature>
<dbReference type="InterPro" id="IPR020076">
    <property type="entry name" value="DUF2768"/>
</dbReference>
<evidence type="ECO:0000313" key="3">
    <source>
        <dbReference type="Proteomes" id="UP000624041"/>
    </source>
</evidence>
<dbReference type="AlphaFoldDB" id="A0A918D1F5"/>
<proteinExistence type="predicted"/>
<organism evidence="2 3">
    <name type="scientific">Oceanobacillus indicireducens</name>
    <dbReference type="NCBI Taxonomy" id="1004261"/>
    <lineage>
        <taxon>Bacteria</taxon>
        <taxon>Bacillati</taxon>
        <taxon>Bacillota</taxon>
        <taxon>Bacilli</taxon>
        <taxon>Bacillales</taxon>
        <taxon>Bacillaceae</taxon>
        <taxon>Oceanobacillus</taxon>
    </lineage>
</organism>